<feature type="domain" description="AAA+ ATPase" evidence="2">
    <location>
        <begin position="42"/>
        <end position="182"/>
    </location>
</feature>
<dbReference type="Proteomes" id="UP000036367">
    <property type="component" value="Unassembled WGS sequence"/>
</dbReference>
<dbReference type="InterPro" id="IPR003593">
    <property type="entry name" value="AAA+_ATPase"/>
</dbReference>
<dbReference type="Pfam" id="PF13401">
    <property type="entry name" value="AAA_22"/>
    <property type="match status" value="1"/>
</dbReference>
<evidence type="ECO:0000313" key="4">
    <source>
        <dbReference type="Proteomes" id="UP000036367"/>
    </source>
</evidence>
<reference evidence="3" key="1">
    <citation type="submission" date="2015-05" db="EMBL/GenBank/DDBJ databases">
        <title>Permanent draft genome of Rhodopirellula islandicus K833.</title>
        <authorList>
            <person name="Kizina J."/>
            <person name="Richter M."/>
            <person name="Glockner F.O."/>
            <person name="Harder J."/>
        </authorList>
    </citation>
    <scope>NUCLEOTIDE SEQUENCE [LARGE SCALE GENOMIC DNA]</scope>
    <source>
        <strain evidence="3">K833</strain>
    </source>
</reference>
<dbReference type="CDD" id="cd00009">
    <property type="entry name" value="AAA"/>
    <property type="match status" value="1"/>
</dbReference>
<comment type="caution">
    <text evidence="3">The sequence shown here is derived from an EMBL/GenBank/DDBJ whole genome shotgun (WGS) entry which is preliminary data.</text>
</comment>
<dbReference type="OrthoDB" id="227226at2"/>
<dbReference type="InterPro" id="IPR027417">
    <property type="entry name" value="P-loop_NTPase"/>
</dbReference>
<dbReference type="InterPro" id="IPR052026">
    <property type="entry name" value="ExeA_AAA_ATPase_DNA-bind"/>
</dbReference>
<evidence type="ECO:0000313" key="3">
    <source>
        <dbReference type="EMBL" id="KLU04639.1"/>
    </source>
</evidence>
<dbReference type="STRING" id="595434.RISK_003261"/>
<feature type="compositionally biased region" description="Acidic residues" evidence="1">
    <location>
        <begin position="304"/>
        <end position="313"/>
    </location>
</feature>
<evidence type="ECO:0000256" key="1">
    <source>
        <dbReference type="SAM" id="MobiDB-lite"/>
    </source>
</evidence>
<organism evidence="3 4">
    <name type="scientific">Rhodopirellula islandica</name>
    <dbReference type="NCBI Taxonomy" id="595434"/>
    <lineage>
        <taxon>Bacteria</taxon>
        <taxon>Pseudomonadati</taxon>
        <taxon>Planctomycetota</taxon>
        <taxon>Planctomycetia</taxon>
        <taxon>Pirellulales</taxon>
        <taxon>Pirellulaceae</taxon>
        <taxon>Rhodopirellula</taxon>
    </lineage>
</organism>
<dbReference type="GO" id="GO:0016887">
    <property type="term" value="F:ATP hydrolysis activity"/>
    <property type="evidence" value="ECO:0007669"/>
    <property type="project" value="InterPro"/>
</dbReference>
<dbReference type="PANTHER" id="PTHR35894">
    <property type="entry name" value="GENERAL SECRETION PATHWAY PROTEIN A-RELATED"/>
    <property type="match status" value="1"/>
</dbReference>
<feature type="region of interest" description="Disordered" evidence="1">
    <location>
        <begin position="304"/>
        <end position="323"/>
    </location>
</feature>
<sequence>MSSVEHSFHVPPFPPFPSAERYVPVGSQDEALQRIQRAIEAWEAISLVIGPPGVGKSLLCQLLLKQFAGRREVVVLGDAMLDNPLLFQRHLLTRLNRVRGIHSTPLEPNEDPQFALVERLARSTAEFPGLLLLVDEAQALTPEVLETIRIITNTMSEGQPRVSAVLLGGPKLDETLALPSLEALVQRVATRCYLHPLNGDEALTYVQDVIKNCGSNPQEAITNEAIRAIHQACSGTPRLINQMMTAAIDCAASLNQSIIDNKIVDRAWATLQQLPSPVMEEPTIAQPNGESSNVEFGALDDSMWDETSSDEESTSATFESATIESNDASDLGRRWNDQALPNESEAVAEVEATTCDTQACNTSECGEEACQTTGLCQGDLCQGDLCQGEQCQDGQCQNGPCQAEPCHGEQLQDVAVATSEPTTDQQTIDESLVCEDTTASPEATDNLEFGSLSIDCQTYEGDYEMVSDVIGSALAANLPETEEAESHNSEAPVASTPTADQLFGEFDDEEEINSTVDALAASVEATDKFDASDNVASDLETTLHEEILSMRGAANSPLSLLGDDANGMDEVCDEAQMGEMQNQSAIAASAPVLWIEEDGEDIAVNHDDRDMLVIEDDVQVETAALHHESADVSAGRPVAVDFQAMLAKMRSPQS</sequence>
<dbReference type="AlphaFoldDB" id="A0A0J1EGH0"/>
<dbReference type="InterPro" id="IPR049945">
    <property type="entry name" value="AAA_22"/>
</dbReference>
<dbReference type="Gene3D" id="3.40.50.300">
    <property type="entry name" value="P-loop containing nucleotide triphosphate hydrolases"/>
    <property type="match status" value="1"/>
</dbReference>
<name>A0A0J1EGH0_RHOIS</name>
<keyword evidence="4" id="KW-1185">Reference proteome</keyword>
<dbReference type="SUPFAM" id="SSF52540">
    <property type="entry name" value="P-loop containing nucleoside triphosphate hydrolases"/>
    <property type="match status" value="1"/>
</dbReference>
<gene>
    <name evidence="3" type="ORF">RISK_003261</name>
</gene>
<dbReference type="PATRIC" id="fig|595434.4.peg.3112"/>
<feature type="compositionally biased region" description="Low complexity" evidence="1">
    <location>
        <begin position="314"/>
        <end position="323"/>
    </location>
</feature>
<protein>
    <submittedName>
        <fullName evidence="3">General secretion pathway protein A</fullName>
    </submittedName>
</protein>
<proteinExistence type="predicted"/>
<dbReference type="RefSeq" id="WP_047814790.1">
    <property type="nucleotide sequence ID" value="NZ_LECT01000026.1"/>
</dbReference>
<dbReference type="EMBL" id="LECT01000026">
    <property type="protein sequence ID" value="KLU04639.1"/>
    <property type="molecule type" value="Genomic_DNA"/>
</dbReference>
<evidence type="ECO:0000259" key="2">
    <source>
        <dbReference type="SMART" id="SM00382"/>
    </source>
</evidence>
<accession>A0A0J1EGH0</accession>
<dbReference type="PANTHER" id="PTHR35894:SF1">
    <property type="entry name" value="PHOSPHORIBULOKINASE _ URIDINE KINASE FAMILY"/>
    <property type="match status" value="1"/>
</dbReference>
<dbReference type="SMART" id="SM00382">
    <property type="entry name" value="AAA"/>
    <property type="match status" value="1"/>
</dbReference>